<proteinExistence type="predicted"/>
<organism evidence="2 3">
    <name type="scientific">Paraburkholderia phenazinium</name>
    <dbReference type="NCBI Taxonomy" id="60549"/>
    <lineage>
        <taxon>Bacteria</taxon>
        <taxon>Pseudomonadati</taxon>
        <taxon>Pseudomonadota</taxon>
        <taxon>Betaproteobacteria</taxon>
        <taxon>Burkholderiales</taxon>
        <taxon>Burkholderiaceae</taxon>
        <taxon>Paraburkholderia</taxon>
    </lineage>
</organism>
<reference evidence="2 3" key="1">
    <citation type="submission" date="2016-11" db="EMBL/GenBank/DDBJ databases">
        <authorList>
            <person name="Jaros S."/>
            <person name="Januszkiewicz K."/>
            <person name="Wedrychowicz H."/>
        </authorList>
    </citation>
    <scope>NUCLEOTIDE SEQUENCE [LARGE SCALE GENOMIC DNA]</scope>
    <source>
        <strain evidence="2 3">GAS86</strain>
    </source>
</reference>
<evidence type="ECO:0000313" key="3">
    <source>
        <dbReference type="Proteomes" id="UP000184693"/>
    </source>
</evidence>
<gene>
    <name evidence="2" type="ORF">SAMN05444168_3607</name>
</gene>
<dbReference type="Proteomes" id="UP000184693">
    <property type="component" value="Unassembled WGS sequence"/>
</dbReference>
<dbReference type="Pfam" id="PF07813">
    <property type="entry name" value="LTXXQ"/>
    <property type="match status" value="1"/>
</dbReference>
<keyword evidence="1" id="KW-0732">Signal</keyword>
<protein>
    <submittedName>
        <fullName evidence="2">Heavy-metal resistance</fullName>
    </submittedName>
</protein>
<accession>A0A1N6HTQ4</accession>
<dbReference type="InterPro" id="IPR012899">
    <property type="entry name" value="LTXXQ"/>
</dbReference>
<name>A0A1N6HTQ4_9BURK</name>
<sequence>MSTKMSRFVAVAAASLAIGLGSVGLGSVYAAQTDGQGAPGGPGGWHHHHGQFMQELNKLHGQLNLNPDQEKQWQAALDTMKQNREAGRAAHKQMHDQMEALKSQPILDLNALHDLREKAEEQRHQAHEQTSAAWLTFYNGLNDKQKTIVSTDIKAHWAKMEARHDKMHQHWHHDKGAASAPAAN</sequence>
<evidence type="ECO:0000313" key="2">
    <source>
        <dbReference type="EMBL" id="SIO23143.1"/>
    </source>
</evidence>
<evidence type="ECO:0000256" key="1">
    <source>
        <dbReference type="SAM" id="SignalP"/>
    </source>
</evidence>
<dbReference type="EMBL" id="FSRM01000001">
    <property type="protein sequence ID" value="SIO23143.1"/>
    <property type="molecule type" value="Genomic_DNA"/>
</dbReference>
<dbReference type="AlphaFoldDB" id="A0A1N6HTQ4"/>
<feature type="signal peptide" evidence="1">
    <location>
        <begin position="1"/>
        <end position="30"/>
    </location>
</feature>
<dbReference type="OrthoDB" id="9035603at2"/>
<dbReference type="Gene3D" id="1.20.120.1490">
    <property type="match status" value="1"/>
</dbReference>
<dbReference type="RefSeq" id="WP_074265464.1">
    <property type="nucleotide sequence ID" value="NZ_FSRM01000001.1"/>
</dbReference>
<feature type="chain" id="PRO_5012071240" evidence="1">
    <location>
        <begin position="31"/>
        <end position="184"/>
    </location>
</feature>